<dbReference type="InterPro" id="IPR010920">
    <property type="entry name" value="LSM_dom_sf"/>
</dbReference>
<organism evidence="9 10">
    <name type="scientific">Sphagnum jensenii</name>
    <dbReference type="NCBI Taxonomy" id="128206"/>
    <lineage>
        <taxon>Eukaryota</taxon>
        <taxon>Viridiplantae</taxon>
        <taxon>Streptophyta</taxon>
        <taxon>Embryophyta</taxon>
        <taxon>Bryophyta</taxon>
        <taxon>Sphagnophytina</taxon>
        <taxon>Sphagnopsida</taxon>
        <taxon>Sphagnales</taxon>
        <taxon>Sphagnaceae</taxon>
        <taxon>Sphagnum</taxon>
    </lineage>
</organism>
<accession>A0ABP0W6G9</accession>
<feature type="domain" description="Mechanosensitive ion channel MscS" evidence="8">
    <location>
        <begin position="1001"/>
        <end position="1059"/>
    </location>
</feature>
<feature type="region of interest" description="Disordered" evidence="6">
    <location>
        <begin position="344"/>
        <end position="407"/>
    </location>
</feature>
<dbReference type="Gene3D" id="2.30.30.60">
    <property type="match status" value="1"/>
</dbReference>
<evidence type="ECO:0000313" key="9">
    <source>
        <dbReference type="EMBL" id="CAK9262403.1"/>
    </source>
</evidence>
<feature type="transmembrane region" description="Helical" evidence="7">
    <location>
        <begin position="568"/>
        <end position="597"/>
    </location>
</feature>
<keyword evidence="4 7" id="KW-1133">Transmembrane helix</keyword>
<feature type="compositionally biased region" description="Polar residues" evidence="6">
    <location>
        <begin position="733"/>
        <end position="744"/>
    </location>
</feature>
<reference evidence="9" key="1">
    <citation type="submission" date="2024-02" db="EMBL/GenBank/DDBJ databases">
        <authorList>
            <consortium name="ELIXIR-Norway"/>
            <consortium name="Elixir Norway"/>
        </authorList>
    </citation>
    <scope>NUCLEOTIDE SEQUENCE</scope>
</reference>
<evidence type="ECO:0000256" key="7">
    <source>
        <dbReference type="SAM" id="Phobius"/>
    </source>
</evidence>
<evidence type="ECO:0000256" key="2">
    <source>
        <dbReference type="ARBA" id="ARBA00008017"/>
    </source>
</evidence>
<dbReference type="Pfam" id="PF00924">
    <property type="entry name" value="MS_channel_2nd"/>
    <property type="match status" value="1"/>
</dbReference>
<gene>
    <name evidence="9" type="ORF">CSSPJE1EN1_LOCUS7881</name>
</gene>
<feature type="transmembrane region" description="Helical" evidence="7">
    <location>
        <begin position="951"/>
        <end position="969"/>
    </location>
</feature>
<evidence type="ECO:0000256" key="4">
    <source>
        <dbReference type="ARBA" id="ARBA00022989"/>
    </source>
</evidence>
<feature type="compositionally biased region" description="Polar residues" evidence="6">
    <location>
        <begin position="356"/>
        <end position="371"/>
    </location>
</feature>
<dbReference type="InterPro" id="IPR006685">
    <property type="entry name" value="MscS_channel_2nd"/>
</dbReference>
<dbReference type="SUPFAM" id="SSF50182">
    <property type="entry name" value="Sm-like ribonucleoproteins"/>
    <property type="match status" value="1"/>
</dbReference>
<feature type="transmembrane region" description="Helical" evidence="7">
    <location>
        <begin position="975"/>
        <end position="993"/>
    </location>
</feature>
<keyword evidence="10" id="KW-1185">Reference proteome</keyword>
<feature type="transmembrane region" description="Helical" evidence="7">
    <location>
        <begin position="537"/>
        <end position="556"/>
    </location>
</feature>
<sequence length="1180" mass="131260">MMGSVEICLRSVETHEDLRRHDACRRSVHITLQIARIVILYCTTRLLSLDLSDFSLRSSLARVACESTVHNITHLKLVGVEETSAAGMHRKDMIDLVPLSNVEKQSVIMENKRGECSCVRERIVLLLSRAATIVTEAAAAAAARTMAEPASFPPLESGVAIAEDENLNASSQQQQGSDSSQQQQGSDSSQQQEAADSISQAFVSREFITALLASAAADDSRISTMNTAAASFNHQPMGAPDAHTLQSSLPLLRTKRLAAGSEDVEDQSHEWSESSPPNSVKELLQVESSPQITATPAGPASSSGSNFSGDHRPQPEISSPPPPLQSKVRKPNLQALILPQELQADNGPEPSLQHGKYQNNSHENTPIQTDSPGRMYHVMNTTCRKPPRPLTARPKTRLQDPPPLTPAITEHVSRRRYSSIVGLGITPEQESAALFTTRGVLTRRRSMPAAGGPPESLAHSFAAATPIGKIKMIATKFFTPRGAAAAAPTSHPPIPEEEASIILQYPFLNFCKVDPLGDETIPQYKIWKETSNACVQWTQWISLMVVCVLLICSVRLQSLRKVYWYNLVLWEWLTLALVVACGRLISGFAVKLLVILIEHHYLLRKRVLYFVYGLRHAVKNFFWLSLVIATWKIIFRNNTDQETVPVITKVLWCCFTASVLWMTKVLFVKVAANSFHRAAYFDRIQDSLFHQYVLETLSHPKIDEEDGIFTWPYDLDSEQDTRPLANVTEPEQGHTNSQQSSKSSPGLRGREQPTKPVTSDVELQEERREHEHSISVSNSLRSSPPSDPAGSPGGHKKVNFNELPASNNDTTSPAEVIIAQDKLQELTSDTVSAWTLRRLMKLVRTHNMTTFSSMLSANWEIDSEAQAKAAAKQIFYNVAEPGKTSLSLQNFVEMLPEDKAMKAFALFEVSDEGTISKKALVKWVVNVYKERKALSLTLSDNRTVVAKLHRVLDLMLAILLTICLLIMGVNTQKLLVAFSSILLPSVFVFGNAARNTFESLIFLFIVHPFDVGDRILVDGVSLLVEEMNILNTILLSGSNEKVYYPNSILASKPISNYNRSPDQWDAIDFQIHATTPVEKIGILKEQMGKYIESLPQFWYPTFRLLCKDIEDSNRMKMSLWMQHHLNFQVQLLNTQPHNSNLLCNNLYNKGSGVCVSESFIPTYKPTLPSLTNLLCPSQPH</sequence>
<dbReference type="PANTHER" id="PTHR31618:SF23">
    <property type="entry name" value="MECHANOSENSITIVE ION CHANNEL PROTEIN"/>
    <property type="match status" value="1"/>
</dbReference>
<evidence type="ECO:0000256" key="1">
    <source>
        <dbReference type="ARBA" id="ARBA00004141"/>
    </source>
</evidence>
<evidence type="ECO:0000256" key="3">
    <source>
        <dbReference type="ARBA" id="ARBA00022692"/>
    </source>
</evidence>
<comment type="similarity">
    <text evidence="2">Belongs to the MscS (TC 1.A.23) family.</text>
</comment>
<dbReference type="InterPro" id="IPR023408">
    <property type="entry name" value="MscS_beta-dom_sf"/>
</dbReference>
<feature type="compositionally biased region" description="Basic and acidic residues" evidence="6">
    <location>
        <begin position="764"/>
        <end position="773"/>
    </location>
</feature>
<dbReference type="EMBL" id="OZ020109">
    <property type="protein sequence ID" value="CAK9262403.1"/>
    <property type="molecule type" value="Genomic_DNA"/>
</dbReference>
<dbReference type="PIRSF" id="PIRSF017209">
    <property type="entry name" value="Memb_At2g17000_prd"/>
    <property type="match status" value="1"/>
</dbReference>
<feature type="compositionally biased region" description="Low complexity" evidence="6">
    <location>
        <begin position="170"/>
        <end position="192"/>
    </location>
</feature>
<feature type="transmembrane region" description="Helical" evidence="7">
    <location>
        <begin position="617"/>
        <end position="635"/>
    </location>
</feature>
<dbReference type="PANTHER" id="PTHR31618">
    <property type="entry name" value="MECHANOSENSITIVE ION CHANNEL PROTEIN 5"/>
    <property type="match status" value="1"/>
</dbReference>
<feature type="compositionally biased region" description="Low complexity" evidence="6">
    <location>
        <begin position="774"/>
        <end position="790"/>
    </location>
</feature>
<protein>
    <recommendedName>
        <fullName evidence="8">Mechanosensitive ion channel MscS domain-containing protein</fullName>
    </recommendedName>
</protein>
<evidence type="ECO:0000256" key="5">
    <source>
        <dbReference type="ARBA" id="ARBA00023136"/>
    </source>
</evidence>
<feature type="region of interest" description="Disordered" evidence="6">
    <location>
        <begin position="259"/>
        <end position="328"/>
    </location>
</feature>
<name>A0ABP0W6G9_9BRYO</name>
<evidence type="ECO:0000313" key="10">
    <source>
        <dbReference type="Proteomes" id="UP001497444"/>
    </source>
</evidence>
<dbReference type="Proteomes" id="UP001497444">
    <property type="component" value="Chromosome 14"/>
</dbReference>
<evidence type="ECO:0000256" key="6">
    <source>
        <dbReference type="SAM" id="MobiDB-lite"/>
    </source>
</evidence>
<feature type="compositionally biased region" description="Low complexity" evidence="6">
    <location>
        <begin position="293"/>
        <end position="305"/>
    </location>
</feature>
<feature type="region of interest" description="Disordered" evidence="6">
    <location>
        <begin position="167"/>
        <end position="197"/>
    </location>
</feature>
<evidence type="ECO:0000259" key="8">
    <source>
        <dbReference type="Pfam" id="PF00924"/>
    </source>
</evidence>
<proteinExistence type="inferred from homology"/>
<dbReference type="InterPro" id="IPR016688">
    <property type="entry name" value="MscS-like_plants/fungi"/>
</dbReference>
<feature type="region of interest" description="Disordered" evidence="6">
    <location>
        <begin position="727"/>
        <end position="809"/>
    </location>
</feature>
<keyword evidence="5 7" id="KW-0472">Membrane</keyword>
<comment type="subcellular location">
    <subcellularLocation>
        <location evidence="1">Membrane</location>
        <topology evidence="1">Multi-pass membrane protein</topology>
    </subcellularLocation>
</comment>
<keyword evidence="3 7" id="KW-0812">Transmembrane</keyword>